<dbReference type="GO" id="GO:0016593">
    <property type="term" value="C:Cdc73/Paf1 complex"/>
    <property type="evidence" value="ECO:0007669"/>
    <property type="project" value="InterPro"/>
</dbReference>
<dbReference type="InterPro" id="IPR007852">
    <property type="entry name" value="Cdc73/Parafibromin"/>
</dbReference>
<dbReference type="GO" id="GO:0000993">
    <property type="term" value="F:RNA polymerase II complex binding"/>
    <property type="evidence" value="ECO:0007669"/>
    <property type="project" value="TreeGrafter"/>
</dbReference>
<dbReference type="Pfam" id="PF16050">
    <property type="entry name" value="CDC73_N"/>
    <property type="match status" value="1"/>
</dbReference>
<dbReference type="InterPro" id="IPR031336">
    <property type="entry name" value="CDC73_C"/>
</dbReference>
<evidence type="ECO:0000256" key="6">
    <source>
        <dbReference type="SAM" id="SignalP"/>
    </source>
</evidence>
<feature type="signal peptide" evidence="6">
    <location>
        <begin position="1"/>
        <end position="22"/>
    </location>
</feature>
<keyword evidence="6" id="KW-0732">Signal</keyword>
<feature type="region of interest" description="Disordered" evidence="5">
    <location>
        <begin position="620"/>
        <end position="641"/>
    </location>
</feature>
<dbReference type="AlphaFoldDB" id="A0A226F1U1"/>
<comment type="caution">
    <text evidence="9">The sequence shown here is derived from an EMBL/GenBank/DDBJ whole genome shotgun (WGS) entry which is preliminary data.</text>
</comment>
<evidence type="ECO:0000259" key="8">
    <source>
        <dbReference type="Pfam" id="PF16050"/>
    </source>
</evidence>
<dbReference type="Proteomes" id="UP000198287">
    <property type="component" value="Unassembled WGS sequence"/>
</dbReference>
<evidence type="ECO:0000256" key="2">
    <source>
        <dbReference type="ARBA" id="ARBA00010427"/>
    </source>
</evidence>
<evidence type="ECO:0000256" key="1">
    <source>
        <dbReference type="ARBA" id="ARBA00004123"/>
    </source>
</evidence>
<organism evidence="9 10">
    <name type="scientific">Folsomia candida</name>
    <name type="common">Springtail</name>
    <dbReference type="NCBI Taxonomy" id="158441"/>
    <lineage>
        <taxon>Eukaryota</taxon>
        <taxon>Metazoa</taxon>
        <taxon>Ecdysozoa</taxon>
        <taxon>Arthropoda</taxon>
        <taxon>Hexapoda</taxon>
        <taxon>Collembola</taxon>
        <taxon>Entomobryomorpha</taxon>
        <taxon>Isotomoidea</taxon>
        <taxon>Isotomidae</taxon>
        <taxon>Proisotominae</taxon>
        <taxon>Folsomia</taxon>
    </lineage>
</organism>
<dbReference type="PANTHER" id="PTHR12466:SF8">
    <property type="entry name" value="PARAFIBROMIN"/>
    <property type="match status" value="1"/>
</dbReference>
<name>A0A226F1U1_FOLCA</name>
<feature type="region of interest" description="Disordered" evidence="5">
    <location>
        <begin position="58"/>
        <end position="87"/>
    </location>
</feature>
<dbReference type="GO" id="GO:0032968">
    <property type="term" value="P:positive regulation of transcription elongation by RNA polymerase II"/>
    <property type="evidence" value="ECO:0007669"/>
    <property type="project" value="TreeGrafter"/>
</dbReference>
<evidence type="ECO:0000256" key="5">
    <source>
        <dbReference type="SAM" id="MobiDB-lite"/>
    </source>
</evidence>
<protein>
    <submittedName>
        <fullName evidence="9">Parafibromin</fullName>
    </submittedName>
</protein>
<accession>A0A226F1U1</accession>
<dbReference type="InterPro" id="IPR038103">
    <property type="entry name" value="CDC73_C_sf"/>
</dbReference>
<feature type="region of interest" description="Disordered" evidence="5">
    <location>
        <begin position="518"/>
        <end position="539"/>
    </location>
</feature>
<evidence type="ECO:0000256" key="3">
    <source>
        <dbReference type="ARBA" id="ARBA00023163"/>
    </source>
</evidence>
<comment type="similarity">
    <text evidence="2">Belongs to the CDC73 family.</text>
</comment>
<evidence type="ECO:0000259" key="7">
    <source>
        <dbReference type="Pfam" id="PF05179"/>
    </source>
</evidence>
<comment type="subcellular location">
    <subcellularLocation>
        <location evidence="1">Nucleus</location>
    </subcellularLocation>
</comment>
<gene>
    <name evidence="9" type="ORF">Fcan01_03286</name>
</gene>
<dbReference type="Gene3D" id="3.40.50.11990">
    <property type="entry name" value="RNA polymerase II accessory factor, Cdc73 C-terminal domain"/>
    <property type="match status" value="2"/>
</dbReference>
<evidence type="ECO:0000313" key="9">
    <source>
        <dbReference type="EMBL" id="OXA63742.1"/>
    </source>
</evidence>
<evidence type="ECO:0000256" key="4">
    <source>
        <dbReference type="ARBA" id="ARBA00023242"/>
    </source>
</evidence>
<feature type="compositionally biased region" description="Polar residues" evidence="5">
    <location>
        <begin position="337"/>
        <end position="362"/>
    </location>
</feature>
<feature type="domain" description="Cell division control protein 73 C-terminal" evidence="7">
    <location>
        <begin position="952"/>
        <end position="1001"/>
    </location>
</feature>
<reference evidence="9 10" key="1">
    <citation type="submission" date="2015-12" db="EMBL/GenBank/DDBJ databases">
        <title>The genome of Folsomia candida.</title>
        <authorList>
            <person name="Faddeeva A."/>
            <person name="Derks M.F."/>
            <person name="Anvar Y."/>
            <person name="Smit S."/>
            <person name="Van Straalen N."/>
            <person name="Roelofs D."/>
        </authorList>
    </citation>
    <scope>NUCLEOTIDE SEQUENCE [LARGE SCALE GENOMIC DNA]</scope>
    <source>
        <strain evidence="9 10">VU population</strain>
        <tissue evidence="9">Whole body</tissue>
    </source>
</reference>
<sequence>MKYLTLKVSILVVTLVCNGGKGFPNPKTVTDSTEAEVIESDSNEITSIGVGEYYESVESEKNNDEDSLEALESWEGSNPEDAQTGPQITSLNKIDDVLDPLTSPSTISTSTENVKIDESQLYEEEISSENGLSESQETDLEYEHESHIMNLTEGSTNISNDIHPEDNPTNEELLTITSQNSIPTIANEEEVENQSREHLTLISSNGSSLFDDLEDSTITVMPLLYETTSLSSFHVDEPDPVIPTNSTLLNTSLFVLHSSTPDTEIITTTTTFNDSDYSMTTEVTVEELPPVGEDLIDSDELSESSEESQLMESSDEAFPDSDYAPEVISKDDKHANSDTTLSTHSAEETMTASTPVSQVTEQNKLEGSDEYIKQAPPDTFSMTTISLLLLTEASSTIRTPSYQPSEPPKDQSSTQPNFLNNFTTISPPPNTGGVQRSDSSSIYLFFSLKMYTSQPVKAEPEEEDEKTGTDPLMVLRHFTVHRKEIVETEEYLIFDKIAYLKNAKTNFPMKSWKINSAKKDDNDPSELDNKGVNDELDRNKNDYYNVGSLKYFLDNVDLLHPTYVRQAAHDMSEMPYLQVVTRVDRFPLLEYLQGRRTKCEGADTVGPIQLPIPAPKLERRDSWNECNSPPTNNPNDQATNPCVVKKEHNDDSLLTCPSNRDSVLYGHQLPNPVELFSADASKNVTKSLSELEIVQNKVLPIQKPGMEDEKRVDLKNSIVDAIGSDKILELKAKRRAVKVQKVKGVSDMELDDVGTNKPSFGGTQESNNFSHERVYLDRSSILRSNKINFLSNVTSILESIKAREERVKKFGPAALMATPKNISHTTAPTFSEQPVVETVPYSRYDQVAKLPLETAEFGINPLETFSKGLGLVAGVKKTMAMVDNKKKTTAPLPLATPPAKKMRHDHATPIIIVPDCTPSILTILNAKDMLEDGIFIPHEEKKSLGAKKMNEAINAFHLKYDDTEAETNIKQWPVKVMNINRRRRHLDKACTVLFWSSVEEFIAKNKPFLDY</sequence>
<dbReference type="EMBL" id="LNIX01000001">
    <property type="protein sequence ID" value="OXA63742.1"/>
    <property type="molecule type" value="Genomic_DNA"/>
</dbReference>
<dbReference type="STRING" id="158441.A0A226F1U1"/>
<dbReference type="InterPro" id="IPR032041">
    <property type="entry name" value="Cdc73_N"/>
</dbReference>
<dbReference type="Pfam" id="PF05179">
    <property type="entry name" value="CDC73_C"/>
    <property type="match status" value="1"/>
</dbReference>
<keyword evidence="4" id="KW-0539">Nucleus</keyword>
<evidence type="ECO:0000313" key="10">
    <source>
        <dbReference type="Proteomes" id="UP000198287"/>
    </source>
</evidence>
<dbReference type="GO" id="GO:0006368">
    <property type="term" value="P:transcription elongation by RNA polymerase II"/>
    <property type="evidence" value="ECO:0007669"/>
    <property type="project" value="InterPro"/>
</dbReference>
<keyword evidence="10" id="KW-1185">Reference proteome</keyword>
<feature type="domain" description="Paf1 complex subunit Cdc73 N-terminal" evidence="8">
    <location>
        <begin position="540"/>
        <end position="846"/>
    </location>
</feature>
<proteinExistence type="inferred from homology"/>
<keyword evidence="3" id="KW-0804">Transcription</keyword>
<dbReference type="PANTHER" id="PTHR12466">
    <property type="entry name" value="CDC73 DOMAIN PROTEIN"/>
    <property type="match status" value="1"/>
</dbReference>
<dbReference type="OrthoDB" id="2186602at2759"/>
<feature type="chain" id="PRO_5012782086" evidence="6">
    <location>
        <begin position="23"/>
        <end position="1011"/>
    </location>
</feature>
<feature type="region of interest" description="Disordered" evidence="5">
    <location>
        <begin position="398"/>
        <end position="418"/>
    </location>
</feature>
<feature type="region of interest" description="Disordered" evidence="5">
    <location>
        <begin position="298"/>
        <end position="364"/>
    </location>
</feature>
<feature type="compositionally biased region" description="Polar residues" evidence="5">
    <location>
        <begin position="624"/>
        <end position="640"/>
    </location>
</feature>